<protein>
    <submittedName>
        <fullName evidence="2">BadM/Rrf2 family transcriptional regulator</fullName>
    </submittedName>
</protein>
<dbReference type="PANTHER" id="PTHR33221">
    <property type="entry name" value="WINGED HELIX-TURN-HELIX TRANSCRIPTIONAL REGULATOR, RRF2 FAMILY"/>
    <property type="match status" value="1"/>
</dbReference>
<comment type="caution">
    <text evidence="2">The sequence shown here is derived from an EMBL/GenBank/DDBJ whole genome shotgun (WGS) entry which is preliminary data.</text>
</comment>
<dbReference type="InterPro" id="IPR036388">
    <property type="entry name" value="WH-like_DNA-bd_sf"/>
</dbReference>
<dbReference type="AlphaFoldDB" id="A0A366HD61"/>
<accession>A0A366HD61</accession>
<dbReference type="RefSeq" id="WP_113933444.1">
    <property type="nucleotide sequence ID" value="NZ_JACCEU010000003.1"/>
</dbReference>
<proteinExistence type="predicted"/>
<sequence length="157" mass="17400">MRLTTLTDYALRLLMHVAQHPERLCTIAEVAQTYDISQPHLMKITHLLGQRGWLETTRGKNGGIRLAMAPEQINLGAVVRDTEHDFELVECFAEGNSCTLSGQCGLTAIFNGALQDFLRHLDNYTLADVLPGGRNSGPGLKEHPIALMRSAARHIER</sequence>
<reference evidence="2 3" key="1">
    <citation type="submission" date="2018-06" db="EMBL/GenBank/DDBJ databases">
        <title>Genomic Encyclopedia of Type Strains, Phase IV (KMG-IV): sequencing the most valuable type-strain genomes for metagenomic binning, comparative biology and taxonomic classification.</title>
        <authorList>
            <person name="Goeker M."/>
        </authorList>
    </citation>
    <scope>NUCLEOTIDE SEQUENCE [LARGE SCALE GENOMIC DNA]</scope>
    <source>
        <strain evidence="2 3">DSM 25520</strain>
    </source>
</reference>
<dbReference type="GO" id="GO:0003700">
    <property type="term" value="F:DNA-binding transcription factor activity"/>
    <property type="evidence" value="ECO:0007669"/>
    <property type="project" value="TreeGrafter"/>
</dbReference>
<dbReference type="PANTHER" id="PTHR33221:SF4">
    <property type="entry name" value="HTH-TYPE TRANSCRIPTIONAL REPRESSOR NSRR"/>
    <property type="match status" value="1"/>
</dbReference>
<dbReference type="GO" id="GO:0003677">
    <property type="term" value="F:DNA binding"/>
    <property type="evidence" value="ECO:0007669"/>
    <property type="project" value="UniProtKB-KW"/>
</dbReference>
<dbReference type="NCBIfam" id="TIGR00738">
    <property type="entry name" value="rrf2_super"/>
    <property type="match status" value="1"/>
</dbReference>
<organism evidence="2 3">
    <name type="scientific">Eoetvoesiella caeni</name>
    <dbReference type="NCBI Taxonomy" id="645616"/>
    <lineage>
        <taxon>Bacteria</taxon>
        <taxon>Pseudomonadati</taxon>
        <taxon>Pseudomonadota</taxon>
        <taxon>Betaproteobacteria</taxon>
        <taxon>Burkholderiales</taxon>
        <taxon>Alcaligenaceae</taxon>
        <taxon>Eoetvoesiella</taxon>
    </lineage>
</organism>
<keyword evidence="1" id="KW-0238">DNA-binding</keyword>
<dbReference type="InterPro" id="IPR036390">
    <property type="entry name" value="WH_DNA-bd_sf"/>
</dbReference>
<dbReference type="Gene3D" id="1.10.10.10">
    <property type="entry name" value="Winged helix-like DNA-binding domain superfamily/Winged helix DNA-binding domain"/>
    <property type="match status" value="1"/>
</dbReference>
<evidence type="ECO:0000313" key="2">
    <source>
        <dbReference type="EMBL" id="RBP39502.1"/>
    </source>
</evidence>
<gene>
    <name evidence="2" type="ORF">DFR37_105298</name>
</gene>
<dbReference type="EMBL" id="QNRQ01000005">
    <property type="protein sequence ID" value="RBP39502.1"/>
    <property type="molecule type" value="Genomic_DNA"/>
</dbReference>
<dbReference type="OrthoDB" id="9795923at2"/>
<keyword evidence="3" id="KW-1185">Reference proteome</keyword>
<name>A0A366HD61_9BURK</name>
<dbReference type="GO" id="GO:0005829">
    <property type="term" value="C:cytosol"/>
    <property type="evidence" value="ECO:0007669"/>
    <property type="project" value="TreeGrafter"/>
</dbReference>
<dbReference type="Proteomes" id="UP000253628">
    <property type="component" value="Unassembled WGS sequence"/>
</dbReference>
<evidence type="ECO:0000256" key="1">
    <source>
        <dbReference type="ARBA" id="ARBA00023125"/>
    </source>
</evidence>
<dbReference type="PROSITE" id="PS51197">
    <property type="entry name" value="HTH_RRF2_2"/>
    <property type="match status" value="1"/>
</dbReference>
<evidence type="ECO:0000313" key="3">
    <source>
        <dbReference type="Proteomes" id="UP000253628"/>
    </source>
</evidence>
<dbReference type="SUPFAM" id="SSF46785">
    <property type="entry name" value="Winged helix' DNA-binding domain"/>
    <property type="match status" value="1"/>
</dbReference>
<dbReference type="InterPro" id="IPR000944">
    <property type="entry name" value="Tscrpt_reg_Rrf2"/>
</dbReference>
<dbReference type="Pfam" id="PF02082">
    <property type="entry name" value="Rrf2"/>
    <property type="match status" value="1"/>
</dbReference>